<dbReference type="Proteomes" id="UP000673691">
    <property type="component" value="Unassembled WGS sequence"/>
</dbReference>
<keyword evidence="3" id="KW-1185">Reference proteome</keyword>
<protein>
    <submittedName>
        <fullName evidence="2">Uncharacterized protein</fullName>
    </submittedName>
</protein>
<dbReference type="EMBL" id="JAEFCI010011796">
    <property type="protein sequence ID" value="KAG5456404.1"/>
    <property type="molecule type" value="Genomic_DNA"/>
</dbReference>
<sequence>WRGGRRIPGNHDRPPQRGGAGNAGGRGGHAGGAARRRGVEQRATDDLVVERFKKKMRKF</sequence>
<accession>A0A8H7ZN61</accession>
<evidence type="ECO:0000313" key="2">
    <source>
        <dbReference type="EMBL" id="KAG5456404.1"/>
    </source>
</evidence>
<dbReference type="AlphaFoldDB" id="A0A8H7ZN61"/>
<feature type="non-terminal residue" evidence="2">
    <location>
        <position position="1"/>
    </location>
</feature>
<organism evidence="2 3">
    <name type="scientific">Olpidium bornovanus</name>
    <dbReference type="NCBI Taxonomy" id="278681"/>
    <lineage>
        <taxon>Eukaryota</taxon>
        <taxon>Fungi</taxon>
        <taxon>Fungi incertae sedis</taxon>
        <taxon>Olpidiomycota</taxon>
        <taxon>Olpidiomycotina</taxon>
        <taxon>Olpidiomycetes</taxon>
        <taxon>Olpidiales</taxon>
        <taxon>Olpidiaceae</taxon>
        <taxon>Olpidium</taxon>
    </lineage>
</organism>
<feature type="compositionally biased region" description="Gly residues" evidence="1">
    <location>
        <begin position="18"/>
        <end position="31"/>
    </location>
</feature>
<evidence type="ECO:0000313" key="3">
    <source>
        <dbReference type="Proteomes" id="UP000673691"/>
    </source>
</evidence>
<feature type="region of interest" description="Disordered" evidence="1">
    <location>
        <begin position="1"/>
        <end position="44"/>
    </location>
</feature>
<evidence type="ECO:0000256" key="1">
    <source>
        <dbReference type="SAM" id="MobiDB-lite"/>
    </source>
</evidence>
<comment type="caution">
    <text evidence="2">The sequence shown here is derived from an EMBL/GenBank/DDBJ whole genome shotgun (WGS) entry which is preliminary data.</text>
</comment>
<reference evidence="2 3" key="1">
    <citation type="journal article" name="Sci. Rep.">
        <title>Genome-scale phylogenetic analyses confirm Olpidium as the closest living zoosporic fungus to the non-flagellated, terrestrial fungi.</title>
        <authorList>
            <person name="Chang Y."/>
            <person name="Rochon D."/>
            <person name="Sekimoto S."/>
            <person name="Wang Y."/>
            <person name="Chovatia M."/>
            <person name="Sandor L."/>
            <person name="Salamov A."/>
            <person name="Grigoriev I.V."/>
            <person name="Stajich J.E."/>
            <person name="Spatafora J.W."/>
        </authorList>
    </citation>
    <scope>NUCLEOTIDE SEQUENCE [LARGE SCALE GENOMIC DNA]</scope>
    <source>
        <strain evidence="2">S191</strain>
    </source>
</reference>
<proteinExistence type="predicted"/>
<name>A0A8H7ZN61_9FUNG</name>
<gene>
    <name evidence="2" type="ORF">BJ554DRAFT_3865</name>
</gene>